<accession>A0ABQ5BI32</accession>
<dbReference type="Proteomes" id="UP001151760">
    <property type="component" value="Unassembled WGS sequence"/>
</dbReference>
<organism evidence="1 2">
    <name type="scientific">Tanacetum coccineum</name>
    <dbReference type="NCBI Taxonomy" id="301880"/>
    <lineage>
        <taxon>Eukaryota</taxon>
        <taxon>Viridiplantae</taxon>
        <taxon>Streptophyta</taxon>
        <taxon>Embryophyta</taxon>
        <taxon>Tracheophyta</taxon>
        <taxon>Spermatophyta</taxon>
        <taxon>Magnoliopsida</taxon>
        <taxon>eudicotyledons</taxon>
        <taxon>Gunneridae</taxon>
        <taxon>Pentapetalae</taxon>
        <taxon>asterids</taxon>
        <taxon>campanulids</taxon>
        <taxon>Asterales</taxon>
        <taxon>Asteraceae</taxon>
        <taxon>Asteroideae</taxon>
        <taxon>Anthemideae</taxon>
        <taxon>Anthemidinae</taxon>
        <taxon>Tanacetum</taxon>
    </lineage>
</organism>
<comment type="caution">
    <text evidence="1">The sequence shown here is derived from an EMBL/GenBank/DDBJ whole genome shotgun (WGS) entry which is preliminary data.</text>
</comment>
<protein>
    <submittedName>
        <fullName evidence="1">Uncharacterized protein</fullName>
    </submittedName>
</protein>
<gene>
    <name evidence="1" type="ORF">Tco_0860754</name>
</gene>
<evidence type="ECO:0000313" key="2">
    <source>
        <dbReference type="Proteomes" id="UP001151760"/>
    </source>
</evidence>
<name>A0ABQ5BI32_9ASTR</name>
<keyword evidence="2" id="KW-1185">Reference proteome</keyword>
<reference evidence="1" key="1">
    <citation type="journal article" date="2022" name="Int. J. Mol. Sci.">
        <title>Draft Genome of Tanacetum Coccineum: Genomic Comparison of Closely Related Tanacetum-Family Plants.</title>
        <authorList>
            <person name="Yamashiro T."/>
            <person name="Shiraishi A."/>
            <person name="Nakayama K."/>
            <person name="Satake H."/>
        </authorList>
    </citation>
    <scope>NUCLEOTIDE SEQUENCE</scope>
</reference>
<dbReference type="EMBL" id="BQNB010013252">
    <property type="protein sequence ID" value="GJT13712.1"/>
    <property type="molecule type" value="Genomic_DNA"/>
</dbReference>
<evidence type="ECO:0000313" key="1">
    <source>
        <dbReference type="EMBL" id="GJT13712.1"/>
    </source>
</evidence>
<sequence>MIRGFSVNRNDGINEADFDPEEDIRLVERLLYDNLSPRPSKEFNSENSNAIIDSFSPPPIPGISLFLKRIASMINSPSLPENESSTTFEHLHDPLSPRPPPNHAINKIFDPGIFIEVQSKRLLSRDEFSISFIRDPLSPVFDTLLPFSSENKKKCSNLGISPHHWNVPYLPFYPSDQLKYGDYEISLKTRE</sequence>
<proteinExistence type="predicted"/>
<reference evidence="1" key="2">
    <citation type="submission" date="2022-01" db="EMBL/GenBank/DDBJ databases">
        <authorList>
            <person name="Yamashiro T."/>
            <person name="Shiraishi A."/>
            <person name="Satake H."/>
            <person name="Nakayama K."/>
        </authorList>
    </citation>
    <scope>NUCLEOTIDE SEQUENCE</scope>
</reference>